<dbReference type="PANTHER" id="PTHR44591">
    <property type="entry name" value="STRESS RESPONSE REGULATOR PROTEIN 1"/>
    <property type="match status" value="1"/>
</dbReference>
<evidence type="ECO:0000313" key="4">
    <source>
        <dbReference type="EMBL" id="ACY18321.1"/>
    </source>
</evidence>
<feature type="domain" description="Response regulatory" evidence="3">
    <location>
        <begin position="17"/>
        <end position="131"/>
    </location>
</feature>
<dbReference type="InterPro" id="IPR011006">
    <property type="entry name" value="CheY-like_superfamily"/>
</dbReference>
<dbReference type="AlphaFoldDB" id="D0LIG5"/>
<dbReference type="SUPFAM" id="SSF52172">
    <property type="entry name" value="CheY-like"/>
    <property type="match status" value="1"/>
</dbReference>
<keyword evidence="5" id="KW-1185">Reference proteome</keyword>
<evidence type="ECO:0000256" key="2">
    <source>
        <dbReference type="PROSITE-ProRule" id="PRU00169"/>
    </source>
</evidence>
<dbReference type="OrthoDB" id="5493414at2"/>
<keyword evidence="1 2" id="KW-0597">Phosphoprotein</keyword>
<dbReference type="PANTHER" id="PTHR44591:SF3">
    <property type="entry name" value="RESPONSE REGULATORY DOMAIN-CONTAINING PROTEIN"/>
    <property type="match status" value="1"/>
</dbReference>
<dbReference type="Pfam" id="PF00072">
    <property type="entry name" value="Response_reg"/>
    <property type="match status" value="1"/>
</dbReference>
<evidence type="ECO:0000256" key="1">
    <source>
        <dbReference type="ARBA" id="ARBA00022553"/>
    </source>
</evidence>
<organism evidence="4 5">
    <name type="scientific">Haliangium ochraceum (strain DSM 14365 / JCM 11303 / SMP-2)</name>
    <dbReference type="NCBI Taxonomy" id="502025"/>
    <lineage>
        <taxon>Bacteria</taxon>
        <taxon>Pseudomonadati</taxon>
        <taxon>Myxococcota</taxon>
        <taxon>Polyangia</taxon>
        <taxon>Haliangiales</taxon>
        <taxon>Kofleriaceae</taxon>
        <taxon>Haliangium</taxon>
    </lineage>
</organism>
<gene>
    <name evidence="4" type="ordered locus">Hoch_5845</name>
</gene>
<proteinExistence type="predicted"/>
<dbReference type="STRING" id="502025.Hoch_5845"/>
<dbReference type="GO" id="GO:0000160">
    <property type="term" value="P:phosphorelay signal transduction system"/>
    <property type="evidence" value="ECO:0007669"/>
    <property type="project" value="InterPro"/>
</dbReference>
<dbReference type="InterPro" id="IPR002197">
    <property type="entry name" value="HTH_Fis"/>
</dbReference>
<dbReference type="SMART" id="SM00448">
    <property type="entry name" value="REC"/>
    <property type="match status" value="1"/>
</dbReference>
<feature type="modified residue" description="4-aspartylphosphate" evidence="2">
    <location>
        <position position="66"/>
    </location>
</feature>
<dbReference type="InterPro" id="IPR001789">
    <property type="entry name" value="Sig_transdc_resp-reg_receiver"/>
</dbReference>
<evidence type="ECO:0000259" key="3">
    <source>
        <dbReference type="PROSITE" id="PS50110"/>
    </source>
</evidence>
<protein>
    <submittedName>
        <fullName evidence="4">Response regulator receiver protein</fullName>
    </submittedName>
</protein>
<dbReference type="Gene3D" id="3.40.50.2300">
    <property type="match status" value="1"/>
</dbReference>
<name>D0LIG5_HALO1</name>
<dbReference type="eggNOG" id="COG0745">
    <property type="taxonomic scope" value="Bacteria"/>
</dbReference>
<dbReference type="RefSeq" id="WP_012830913.1">
    <property type="nucleotide sequence ID" value="NC_013440.1"/>
</dbReference>
<accession>D0LIG5</accession>
<evidence type="ECO:0000313" key="5">
    <source>
        <dbReference type="Proteomes" id="UP000001880"/>
    </source>
</evidence>
<dbReference type="PROSITE" id="PS50110">
    <property type="entry name" value="RESPONSE_REGULATORY"/>
    <property type="match status" value="1"/>
</dbReference>
<dbReference type="PRINTS" id="PR01590">
    <property type="entry name" value="HTHFIS"/>
</dbReference>
<dbReference type="Proteomes" id="UP000001880">
    <property type="component" value="Chromosome"/>
</dbReference>
<dbReference type="HOGENOM" id="CLU_1523569_0_0_7"/>
<dbReference type="KEGG" id="hoh:Hoch_5845"/>
<dbReference type="EMBL" id="CP001804">
    <property type="protein sequence ID" value="ACY18321.1"/>
    <property type="molecule type" value="Genomic_DNA"/>
</dbReference>
<dbReference type="CDD" id="cd00156">
    <property type="entry name" value="REC"/>
    <property type="match status" value="1"/>
</dbReference>
<dbReference type="GO" id="GO:0043565">
    <property type="term" value="F:sequence-specific DNA binding"/>
    <property type="evidence" value="ECO:0007669"/>
    <property type="project" value="InterPro"/>
</dbReference>
<sequence>MSASETPPSARPSRIERLLIVEDNERLRSMLARVLGDRASDIRSAGSVAEVEALLGSWHPDAAVLDFSLPDGDGLQVLDAIAAAGPMPAVVAISGEVQPGDSFRLAQRGVRAFVPKPLDPERLQRALDTALATPPDVVPIVRAAVGHVGVREVEETVREAMVSEALARSSGSRNAAARLLAVSRQFLQHVLKKNR</sequence>
<reference evidence="4 5" key="1">
    <citation type="journal article" date="2010" name="Stand. Genomic Sci.">
        <title>Complete genome sequence of Haliangium ochraceum type strain (SMP-2).</title>
        <authorList>
            <consortium name="US DOE Joint Genome Institute (JGI-PGF)"/>
            <person name="Ivanova N."/>
            <person name="Daum C."/>
            <person name="Lang E."/>
            <person name="Abt B."/>
            <person name="Kopitz M."/>
            <person name="Saunders E."/>
            <person name="Lapidus A."/>
            <person name="Lucas S."/>
            <person name="Glavina Del Rio T."/>
            <person name="Nolan M."/>
            <person name="Tice H."/>
            <person name="Copeland A."/>
            <person name="Cheng J.F."/>
            <person name="Chen F."/>
            <person name="Bruce D."/>
            <person name="Goodwin L."/>
            <person name="Pitluck S."/>
            <person name="Mavromatis K."/>
            <person name="Pati A."/>
            <person name="Mikhailova N."/>
            <person name="Chen A."/>
            <person name="Palaniappan K."/>
            <person name="Land M."/>
            <person name="Hauser L."/>
            <person name="Chang Y.J."/>
            <person name="Jeffries C.D."/>
            <person name="Detter J.C."/>
            <person name="Brettin T."/>
            <person name="Rohde M."/>
            <person name="Goker M."/>
            <person name="Bristow J."/>
            <person name="Markowitz V."/>
            <person name="Eisen J.A."/>
            <person name="Hugenholtz P."/>
            <person name="Kyrpides N.C."/>
            <person name="Klenk H.P."/>
        </authorList>
    </citation>
    <scope>NUCLEOTIDE SEQUENCE [LARGE SCALE GENOMIC DNA]</scope>
    <source>
        <strain evidence="5">DSM 14365 / CIP 107738 / JCM 11303 / AJ 13395 / SMP-2</strain>
    </source>
</reference>
<dbReference type="InterPro" id="IPR050595">
    <property type="entry name" value="Bact_response_regulator"/>
</dbReference>